<feature type="transmembrane region" description="Helical" evidence="8">
    <location>
        <begin position="185"/>
        <end position="204"/>
    </location>
</feature>
<feature type="transmembrane region" description="Helical" evidence="8">
    <location>
        <begin position="293"/>
        <end position="315"/>
    </location>
</feature>
<evidence type="ECO:0000259" key="9">
    <source>
        <dbReference type="PROSITE" id="PS50850"/>
    </source>
</evidence>
<evidence type="ECO:0000256" key="3">
    <source>
        <dbReference type="ARBA" id="ARBA00022448"/>
    </source>
</evidence>
<dbReference type="Gene3D" id="1.20.1250.20">
    <property type="entry name" value="MFS general substrate transporter like domains"/>
    <property type="match status" value="1"/>
</dbReference>
<name>Q3JWE5_BURP1</name>
<dbReference type="InterPro" id="IPR011701">
    <property type="entry name" value="MFS"/>
</dbReference>
<evidence type="ECO:0000256" key="2">
    <source>
        <dbReference type="ARBA" id="ARBA00008335"/>
    </source>
</evidence>
<reference evidence="10 11" key="1">
    <citation type="submission" date="2005-09" db="EMBL/GenBank/DDBJ databases">
        <authorList>
            <person name="Woods D.E."/>
            <person name="Nierman W.C."/>
        </authorList>
    </citation>
    <scope>NUCLEOTIDE SEQUENCE [LARGE SCALE GENOMIC DNA]</scope>
    <source>
        <strain evidence="10 11">1710b</strain>
    </source>
</reference>
<keyword evidence="7 8" id="KW-0472">Membrane</keyword>
<feature type="transmembrane region" description="Helical" evidence="8">
    <location>
        <begin position="384"/>
        <end position="403"/>
    </location>
</feature>
<dbReference type="Proteomes" id="UP000002700">
    <property type="component" value="Chromosome I"/>
</dbReference>
<dbReference type="PANTHER" id="PTHR43271:SF2">
    <property type="entry name" value="BLL2771 PROTEIN"/>
    <property type="match status" value="1"/>
</dbReference>
<dbReference type="Pfam" id="PF07690">
    <property type="entry name" value="MFS_1"/>
    <property type="match status" value="1"/>
</dbReference>
<dbReference type="HOGENOM" id="CLU_001265_19_3_4"/>
<comment type="subcellular location">
    <subcellularLocation>
        <location evidence="1">Cell membrane</location>
        <topology evidence="1">Multi-pass membrane protein</topology>
    </subcellularLocation>
</comment>
<dbReference type="InterPro" id="IPR020846">
    <property type="entry name" value="MFS_dom"/>
</dbReference>
<protein>
    <submittedName>
        <fullName evidence="10">Major facilitator family transporter</fullName>
    </submittedName>
</protein>
<feature type="transmembrane region" description="Helical" evidence="8">
    <location>
        <begin position="350"/>
        <end position="372"/>
    </location>
</feature>
<feature type="domain" description="Major facilitator superfamily (MFS) profile" evidence="9">
    <location>
        <begin position="57"/>
        <end position="438"/>
    </location>
</feature>
<keyword evidence="3" id="KW-0813">Transport</keyword>
<feature type="transmembrane region" description="Helical" evidence="8">
    <location>
        <begin position="151"/>
        <end position="173"/>
    </location>
</feature>
<evidence type="ECO:0000256" key="8">
    <source>
        <dbReference type="SAM" id="Phobius"/>
    </source>
</evidence>
<comment type="similarity">
    <text evidence="2">Belongs to the major facilitator superfamily.</text>
</comment>
<dbReference type="GO" id="GO:0005886">
    <property type="term" value="C:plasma membrane"/>
    <property type="evidence" value="ECO:0007669"/>
    <property type="project" value="UniProtKB-SubCell"/>
</dbReference>
<keyword evidence="5 8" id="KW-0812">Transmembrane</keyword>
<keyword evidence="4" id="KW-1003">Cell membrane</keyword>
<keyword evidence="6 8" id="KW-1133">Transmembrane helix</keyword>
<feature type="transmembrane region" description="Helical" evidence="8">
    <location>
        <begin position="60"/>
        <end position="77"/>
    </location>
</feature>
<dbReference type="PROSITE" id="PS50850">
    <property type="entry name" value="MFS"/>
    <property type="match status" value="1"/>
</dbReference>
<feature type="transmembrane region" description="Helical" evidence="8">
    <location>
        <begin position="409"/>
        <end position="433"/>
    </location>
</feature>
<feature type="transmembrane region" description="Helical" evidence="8">
    <location>
        <begin position="262"/>
        <end position="287"/>
    </location>
</feature>
<dbReference type="PANTHER" id="PTHR43271">
    <property type="entry name" value="BLL2771 PROTEIN"/>
    <property type="match status" value="1"/>
</dbReference>
<dbReference type="EnsemblBacteria" id="ABA47479">
    <property type="protein sequence ID" value="ABA47479"/>
    <property type="gene ID" value="BURPS1710b_0694"/>
</dbReference>
<dbReference type="InterPro" id="IPR036259">
    <property type="entry name" value="MFS_trans_sf"/>
</dbReference>
<evidence type="ECO:0000313" key="10">
    <source>
        <dbReference type="EMBL" id="ABA47479.1"/>
    </source>
</evidence>
<dbReference type="KEGG" id="bpm:BURPS1710b_0694"/>
<dbReference type="SUPFAM" id="SSF103473">
    <property type="entry name" value="MFS general substrate transporter"/>
    <property type="match status" value="1"/>
</dbReference>
<accession>Q3JWE5</accession>
<proteinExistence type="inferred from homology"/>
<feature type="transmembrane region" description="Helical" evidence="8">
    <location>
        <begin position="216"/>
        <end position="235"/>
    </location>
</feature>
<feature type="transmembrane region" description="Helical" evidence="8">
    <location>
        <begin position="327"/>
        <end position="344"/>
    </location>
</feature>
<evidence type="ECO:0000256" key="4">
    <source>
        <dbReference type="ARBA" id="ARBA00022475"/>
    </source>
</evidence>
<evidence type="ECO:0000256" key="1">
    <source>
        <dbReference type="ARBA" id="ARBA00004651"/>
    </source>
</evidence>
<organism evidence="10 11">
    <name type="scientific">Burkholderia pseudomallei (strain 1710b)</name>
    <dbReference type="NCBI Taxonomy" id="320372"/>
    <lineage>
        <taxon>Bacteria</taxon>
        <taxon>Pseudomonadati</taxon>
        <taxon>Pseudomonadota</taxon>
        <taxon>Betaproteobacteria</taxon>
        <taxon>Burkholderiales</taxon>
        <taxon>Burkholderiaceae</taxon>
        <taxon>Burkholderia</taxon>
        <taxon>pseudomallei group</taxon>
    </lineage>
</organism>
<evidence type="ECO:0000256" key="6">
    <source>
        <dbReference type="ARBA" id="ARBA00022989"/>
    </source>
</evidence>
<dbReference type="AlphaFoldDB" id="Q3JWE5"/>
<dbReference type="CDD" id="cd17324">
    <property type="entry name" value="MFS_NepI_like"/>
    <property type="match status" value="1"/>
</dbReference>
<evidence type="ECO:0000313" key="11">
    <source>
        <dbReference type="Proteomes" id="UP000002700"/>
    </source>
</evidence>
<dbReference type="EMBL" id="CP000124">
    <property type="protein sequence ID" value="ABA47479.1"/>
    <property type="molecule type" value="Genomic_DNA"/>
</dbReference>
<gene>
    <name evidence="10" type="ordered locus">BURPS1710b_0694</name>
</gene>
<feature type="transmembrane region" description="Helical" evidence="8">
    <location>
        <begin position="127"/>
        <end position="145"/>
    </location>
</feature>
<evidence type="ECO:0000256" key="7">
    <source>
        <dbReference type="ARBA" id="ARBA00023136"/>
    </source>
</evidence>
<feature type="transmembrane region" description="Helical" evidence="8">
    <location>
        <begin position="97"/>
        <end position="115"/>
    </location>
</feature>
<evidence type="ECO:0000256" key="5">
    <source>
        <dbReference type="ARBA" id="ARBA00022692"/>
    </source>
</evidence>
<sequence length="452" mass="47379">MKYARHAKRAPACANAAGPRFARHCASGINRSEFGIGGNARARARLSFFNNPKRTVVTNTLRFAFFMCGCAAFLGLYATQGILPQIAATFGTRIEQAALGITATTVAMAATAPFVGMLTRRLERRRIITLAALLLAAPMLWTAHADSFAEFLAGRIATGVVIPVLFAVTVSYIGETWQDSTATEMTSFFIAGTTLGGFGGRFIVNGVTAMSGWPRALDVLACAMLAAGVAIRLCLPRTRAAATAAAPAAMSLRALGRNRPVLASYFIGACILFSQVTTFTYVGLYLAKPPYRFGTAAIGSIYAVFLLAVVVTPMAARLSRRRPPADLLALAAGLGVAGALLTLHADVRVILLGLAIGSTGVFVGQAAASAFVTRSTAEGRTFAVGLYLSFYYLGGSAGTVLPVPAWQRFGWAGCVALVVCAHLLAAIAACTFWKPGGIDATRTRPSSITTSR</sequence>
<dbReference type="GO" id="GO:0022857">
    <property type="term" value="F:transmembrane transporter activity"/>
    <property type="evidence" value="ECO:0007669"/>
    <property type="project" value="InterPro"/>
</dbReference>